<evidence type="ECO:0000313" key="3">
    <source>
        <dbReference type="EMBL" id="KAK9828844.1"/>
    </source>
</evidence>
<evidence type="ECO:0000256" key="2">
    <source>
        <dbReference type="SAM" id="Phobius"/>
    </source>
</evidence>
<proteinExistence type="predicted"/>
<accession>A0AAW1R596</accession>
<name>A0AAW1R596_9CHLO</name>
<keyword evidence="2" id="KW-1133">Transmembrane helix</keyword>
<comment type="caution">
    <text evidence="3">The sequence shown here is derived from an EMBL/GenBank/DDBJ whole genome shotgun (WGS) entry which is preliminary data.</text>
</comment>
<reference evidence="3 4" key="1">
    <citation type="journal article" date="2024" name="Nat. Commun.">
        <title>Phylogenomics reveals the evolutionary origins of lichenization in chlorophyte algae.</title>
        <authorList>
            <person name="Puginier C."/>
            <person name="Libourel C."/>
            <person name="Otte J."/>
            <person name="Skaloud P."/>
            <person name="Haon M."/>
            <person name="Grisel S."/>
            <person name="Petersen M."/>
            <person name="Berrin J.G."/>
            <person name="Delaux P.M."/>
            <person name="Dal Grande F."/>
            <person name="Keller J."/>
        </authorList>
    </citation>
    <scope>NUCLEOTIDE SEQUENCE [LARGE SCALE GENOMIC DNA]</scope>
    <source>
        <strain evidence="3 4">SAG 2043</strain>
    </source>
</reference>
<feature type="transmembrane region" description="Helical" evidence="2">
    <location>
        <begin position="97"/>
        <end position="125"/>
    </location>
</feature>
<keyword evidence="4" id="KW-1185">Reference proteome</keyword>
<dbReference type="AlphaFoldDB" id="A0AAW1R596"/>
<organism evidence="3 4">
    <name type="scientific">[Myrmecia] bisecta</name>
    <dbReference type="NCBI Taxonomy" id="41462"/>
    <lineage>
        <taxon>Eukaryota</taxon>
        <taxon>Viridiplantae</taxon>
        <taxon>Chlorophyta</taxon>
        <taxon>core chlorophytes</taxon>
        <taxon>Trebouxiophyceae</taxon>
        <taxon>Trebouxiales</taxon>
        <taxon>Trebouxiaceae</taxon>
        <taxon>Myrmecia</taxon>
    </lineage>
</organism>
<dbReference type="Proteomes" id="UP001489004">
    <property type="component" value="Unassembled WGS sequence"/>
</dbReference>
<evidence type="ECO:0000256" key="1">
    <source>
        <dbReference type="SAM" id="MobiDB-lite"/>
    </source>
</evidence>
<feature type="compositionally biased region" description="Basic residues" evidence="1">
    <location>
        <begin position="139"/>
        <end position="151"/>
    </location>
</feature>
<dbReference type="EMBL" id="JALJOR010000001">
    <property type="protein sequence ID" value="KAK9828844.1"/>
    <property type="molecule type" value="Genomic_DNA"/>
</dbReference>
<feature type="region of interest" description="Disordered" evidence="1">
    <location>
        <begin position="133"/>
        <end position="159"/>
    </location>
</feature>
<keyword evidence="2" id="KW-0812">Transmembrane</keyword>
<gene>
    <name evidence="3" type="ORF">WJX72_002379</name>
</gene>
<evidence type="ECO:0000313" key="4">
    <source>
        <dbReference type="Proteomes" id="UP001489004"/>
    </source>
</evidence>
<sequence length="182" mass="19782">MPVLNIQLWKTPSPSRTSSRSKLLADALRRQEEYVELDDEGEWDDEADSSAGALPAVFKQAWSTVLGLTEKLTDIALDFVPDTIPRTVVDTAIKGGLFLILLGFARSILSFGLTIGTIVLGLYIATRVMNADDTSGRGPRSKGKRGPGRRSGRPDFARHSSRITCASPCPFTFGAHNCSQRS</sequence>
<keyword evidence="2" id="KW-0472">Membrane</keyword>
<protein>
    <submittedName>
        <fullName evidence="3">Uncharacterized protein</fullName>
    </submittedName>
</protein>